<reference evidence="5 6" key="1">
    <citation type="journal article" date="2009" name="Nature">
        <title>Evolution of pathogenicity and sexual reproduction in eight Candida genomes.</title>
        <authorList>
            <person name="Butler G."/>
            <person name="Rasmussen M.D."/>
            <person name="Lin M.F."/>
            <person name="Santos M.A."/>
            <person name="Sakthikumar S."/>
            <person name="Munro C.A."/>
            <person name="Rheinbay E."/>
            <person name="Grabherr M."/>
            <person name="Forche A."/>
            <person name="Reedy J.L."/>
            <person name="Agrafioti I."/>
            <person name="Arnaud M.B."/>
            <person name="Bates S."/>
            <person name="Brown A.J."/>
            <person name="Brunke S."/>
            <person name="Costanzo M.C."/>
            <person name="Fitzpatrick D.A."/>
            <person name="de Groot P.W."/>
            <person name="Harris D."/>
            <person name="Hoyer L.L."/>
            <person name="Hube B."/>
            <person name="Klis F.M."/>
            <person name="Kodira C."/>
            <person name="Lennard N."/>
            <person name="Logue M.E."/>
            <person name="Martin R."/>
            <person name="Neiman A.M."/>
            <person name="Nikolaou E."/>
            <person name="Quail M.A."/>
            <person name="Quinn J."/>
            <person name="Santos M.C."/>
            <person name="Schmitzberger F.F."/>
            <person name="Sherlock G."/>
            <person name="Shah P."/>
            <person name="Silverstein K.A."/>
            <person name="Skrzypek M.S."/>
            <person name="Soll D."/>
            <person name="Staggs R."/>
            <person name="Stansfield I."/>
            <person name="Stumpf M.P."/>
            <person name="Sudbery P.E."/>
            <person name="Srikantha T."/>
            <person name="Zeng Q."/>
            <person name="Berman J."/>
            <person name="Berriman M."/>
            <person name="Heitman J."/>
            <person name="Gow N.A."/>
            <person name="Lorenz M.C."/>
            <person name="Birren B.W."/>
            <person name="Kellis M."/>
            <person name="Cuomo C.A."/>
        </authorList>
    </citation>
    <scope>NUCLEOTIDE SEQUENCE [LARGE SCALE GENOMIC DNA]</scope>
    <source>
        <strain evidence="6">ATCC MYA-3404 / T1</strain>
    </source>
</reference>
<feature type="compositionally biased region" description="Pro residues" evidence="2">
    <location>
        <begin position="157"/>
        <end position="175"/>
    </location>
</feature>
<dbReference type="Pfam" id="PF00169">
    <property type="entry name" value="PH"/>
    <property type="match status" value="1"/>
</dbReference>
<feature type="compositionally biased region" description="Low complexity" evidence="2">
    <location>
        <begin position="1"/>
        <end position="17"/>
    </location>
</feature>
<dbReference type="GO" id="GO:0005096">
    <property type="term" value="F:GTPase activator activity"/>
    <property type="evidence" value="ECO:0007669"/>
    <property type="project" value="UniProtKB-KW"/>
</dbReference>
<dbReference type="InterPro" id="IPR008936">
    <property type="entry name" value="Rho_GTPase_activation_prot"/>
</dbReference>
<dbReference type="OrthoDB" id="185175at2759"/>
<feature type="compositionally biased region" description="Low complexity" evidence="2">
    <location>
        <begin position="74"/>
        <end position="106"/>
    </location>
</feature>
<feature type="compositionally biased region" description="Low complexity" evidence="2">
    <location>
        <begin position="333"/>
        <end position="342"/>
    </location>
</feature>
<dbReference type="PROSITE" id="PS50238">
    <property type="entry name" value="RHOGAP"/>
    <property type="match status" value="1"/>
</dbReference>
<feature type="region of interest" description="Disordered" evidence="2">
    <location>
        <begin position="1"/>
        <end position="32"/>
    </location>
</feature>
<feature type="region of interest" description="Disordered" evidence="2">
    <location>
        <begin position="71"/>
        <end position="134"/>
    </location>
</feature>
<dbReference type="PROSITE" id="PS50003">
    <property type="entry name" value="PH_DOMAIN"/>
    <property type="match status" value="1"/>
</dbReference>
<evidence type="ECO:0000256" key="1">
    <source>
        <dbReference type="ARBA" id="ARBA00022468"/>
    </source>
</evidence>
<protein>
    <submittedName>
        <fullName evidence="5">Uncharacterized protein</fullName>
    </submittedName>
</protein>
<dbReference type="SMART" id="SM00233">
    <property type="entry name" value="PH"/>
    <property type="match status" value="1"/>
</dbReference>
<dbReference type="Gene3D" id="1.10.555.10">
    <property type="entry name" value="Rho GTPase activation protein"/>
    <property type="match status" value="1"/>
</dbReference>
<feature type="compositionally biased region" description="Polar residues" evidence="2">
    <location>
        <begin position="302"/>
        <end position="312"/>
    </location>
</feature>
<gene>
    <name evidence="5" type="ORF">CTRG_00163</name>
</gene>
<proteinExistence type="predicted"/>
<dbReference type="Gene3D" id="3.30.1520.10">
    <property type="entry name" value="Phox-like domain"/>
    <property type="match status" value="1"/>
</dbReference>
<dbReference type="InterPro" id="IPR011993">
    <property type="entry name" value="PH-like_dom_sf"/>
</dbReference>
<dbReference type="CDD" id="cd06093">
    <property type="entry name" value="PX_domain"/>
    <property type="match status" value="1"/>
</dbReference>
<feature type="compositionally biased region" description="Polar residues" evidence="2">
    <location>
        <begin position="402"/>
        <end position="414"/>
    </location>
</feature>
<dbReference type="InterPro" id="IPR001683">
    <property type="entry name" value="PX_dom"/>
</dbReference>
<dbReference type="Proteomes" id="UP000002037">
    <property type="component" value="Unassembled WGS sequence"/>
</dbReference>
<feature type="compositionally biased region" description="Polar residues" evidence="2">
    <location>
        <begin position="506"/>
        <end position="520"/>
    </location>
</feature>
<dbReference type="SUPFAM" id="SSF50729">
    <property type="entry name" value="PH domain-like"/>
    <property type="match status" value="1"/>
</dbReference>
<feature type="compositionally biased region" description="Polar residues" evidence="2">
    <location>
        <begin position="238"/>
        <end position="248"/>
    </location>
</feature>
<accession>C5M274</accession>
<organism evidence="5 6">
    <name type="scientific">Candida tropicalis (strain ATCC MYA-3404 / T1)</name>
    <name type="common">Yeast</name>
    <dbReference type="NCBI Taxonomy" id="294747"/>
    <lineage>
        <taxon>Eukaryota</taxon>
        <taxon>Fungi</taxon>
        <taxon>Dikarya</taxon>
        <taxon>Ascomycota</taxon>
        <taxon>Saccharomycotina</taxon>
        <taxon>Pichiomycetes</taxon>
        <taxon>Debaryomycetaceae</taxon>
        <taxon>Candida/Lodderomyces clade</taxon>
        <taxon>Candida</taxon>
    </lineage>
</organism>
<feature type="compositionally biased region" description="Low complexity" evidence="2">
    <location>
        <begin position="783"/>
        <end position="794"/>
    </location>
</feature>
<dbReference type="GO" id="GO:0035091">
    <property type="term" value="F:phosphatidylinositol binding"/>
    <property type="evidence" value="ECO:0007669"/>
    <property type="project" value="InterPro"/>
</dbReference>
<feature type="compositionally biased region" description="Low complexity" evidence="2">
    <location>
        <begin position="249"/>
        <end position="260"/>
    </location>
</feature>
<feature type="domain" description="PH" evidence="3">
    <location>
        <begin position="674"/>
        <end position="783"/>
    </location>
</feature>
<dbReference type="STRING" id="294747.C5M274"/>
<evidence type="ECO:0000256" key="2">
    <source>
        <dbReference type="SAM" id="MobiDB-lite"/>
    </source>
</evidence>
<feature type="compositionally biased region" description="Polar residues" evidence="2">
    <location>
        <begin position="18"/>
        <end position="32"/>
    </location>
</feature>
<dbReference type="SUPFAM" id="SSF48350">
    <property type="entry name" value="GTPase activation domain, GAP"/>
    <property type="match status" value="1"/>
</dbReference>
<keyword evidence="6" id="KW-1185">Reference proteome</keyword>
<evidence type="ECO:0000259" key="4">
    <source>
        <dbReference type="PROSITE" id="PS50238"/>
    </source>
</evidence>
<dbReference type="InterPro" id="IPR036871">
    <property type="entry name" value="PX_dom_sf"/>
</dbReference>
<sequence>MSRSTTTVMTSTMPSQSDEYTPSHPNFDRSQLSDSQYIEQLIFENRELQTTIDKQNTHIANLKKQLETLRHLHQQQQQQQSPRIQTSQPTSLSSSNSSPSPIAKSPTSPQRLVPKSPKRPTPLSPRPLRSNQNANSFALATPVDDRFSKDQIHEPRPSPSQPPPPLPSTSPPPPLQQKSEQPAQDDDDNNIDNNNDDNKEVVVVVEEEVHEIPIRSSRRRRNSLDTKSTADKKASYISVESSIASQIPNSISNNSGLSSNKGRDEDNEDEFLNKTADDSYSMKSGNADYDISGNRGIRKSATHTTLNTMESIDSNRMDESQFSTLDSAKSHTETSSATAASARIYTQGKTIARSSSSVGSTYKSSRIKPPGLQKKPSDTSIVDLAPPTSLKVAVANLGSPVESRSPQSQYDTPPSQSSSTFSNNNNIDNQLDPPYELTNQDVVTSSTTLTGMTSSHATPTPVSRPPTLNLPTQQPYISPHGVSTPVTQQLPYENVTPRPSLHSPAGSATNIPQTPQTPGSSFNIIHTPKTDMDESTLFIKPDEFHTIFISVVSTITVNSMNQAAKKSDDPNITITINDRETKKEMWKIRKTISQLGAFDQEIRPILEYFGLPPLPDKQSFFTSTPAKIETRRSAMQSYFNSIFVMPHIPKMVLYNICKFLSLDFVNPLDDFKSGARKEGFLVRRYKGLGTNWKIRWCQVDGPYMEIYENPGGPMLEQIKLSGAQIGRQSTDSVAEDKGYRHAFLVMESQSSKKLHSSIPKHFFCAETDEERDDWVTSLIEFTEGSPESSEPSSPQRLGNGRDENIDNLLTPNTKVEIGNDELKSINNGLTPASIAASFADSISNFSTTIINEDITKKPKKRSIFPFRNRANTTDSDASLATACQQLQPPHNTSTEENSFHSMPSTPQEDLQQVLDKMNLGEEVIPKSVFGKDIHAAFELSNHSYHGKQIPSICFRCLDFLERTHAIYEEGIFRISGRKAVITELQQQFDRNLDVDLFTKDLGVEVDIATIAGLFKLYLRMLPNPLIKLDSSNLMQSDKRLIRYKLQNQDPIRYDLTYSILYFLNSVIGQSHINKMNLRNICIVFEPTLNVSSEILSYLLENFNEIFVHV</sequence>
<dbReference type="EMBL" id="GG692395">
    <property type="protein sequence ID" value="EER35424.1"/>
    <property type="molecule type" value="Genomic_DNA"/>
</dbReference>
<dbReference type="GO" id="GO:0007165">
    <property type="term" value="P:signal transduction"/>
    <property type="evidence" value="ECO:0007669"/>
    <property type="project" value="InterPro"/>
</dbReference>
<feature type="region of interest" description="Disordered" evidence="2">
    <location>
        <begin position="781"/>
        <end position="807"/>
    </location>
</feature>
<dbReference type="PANTHER" id="PTHR23176:SF129">
    <property type="entry name" value="RHO GTPASE ACTIVATING PROTEIN AT 16F, ISOFORM E-RELATED"/>
    <property type="match status" value="1"/>
</dbReference>
<dbReference type="VEuPathDB" id="FungiDB:CTRG_00163"/>
<dbReference type="GeneID" id="8301942"/>
<feature type="domain" description="Rho-GAP" evidence="4">
    <location>
        <begin position="937"/>
        <end position="1109"/>
    </location>
</feature>
<dbReference type="CDD" id="cd13277">
    <property type="entry name" value="PH_Bem3"/>
    <property type="match status" value="1"/>
</dbReference>
<dbReference type="InterPro" id="IPR000198">
    <property type="entry name" value="RhoGAP_dom"/>
</dbReference>
<dbReference type="KEGG" id="ctp:CTRG_00163"/>
<feature type="region of interest" description="Disordered" evidence="2">
    <location>
        <begin position="449"/>
        <end position="520"/>
    </location>
</feature>
<feature type="region of interest" description="Disordered" evidence="2">
    <location>
        <begin position="300"/>
        <end position="384"/>
    </location>
</feature>
<dbReference type="Gene3D" id="2.30.29.30">
    <property type="entry name" value="Pleckstrin-homology domain (PH domain)/Phosphotyrosine-binding domain (PTB)"/>
    <property type="match status" value="1"/>
</dbReference>
<dbReference type="InterPro" id="IPR001849">
    <property type="entry name" value="PH_domain"/>
</dbReference>
<dbReference type="InterPro" id="IPR050729">
    <property type="entry name" value="Rho-GAP"/>
</dbReference>
<name>C5M274_CANTT</name>
<dbReference type="SUPFAM" id="SSF64268">
    <property type="entry name" value="PX domain"/>
    <property type="match status" value="1"/>
</dbReference>
<feature type="region of interest" description="Disordered" evidence="2">
    <location>
        <begin position="399"/>
        <end position="436"/>
    </location>
</feature>
<dbReference type="GO" id="GO:0005938">
    <property type="term" value="C:cell cortex"/>
    <property type="evidence" value="ECO:0007669"/>
    <property type="project" value="UniProtKB-ARBA"/>
</dbReference>
<dbReference type="GO" id="GO:0005933">
    <property type="term" value="C:cellular bud"/>
    <property type="evidence" value="ECO:0007669"/>
    <property type="project" value="UniProtKB-ARBA"/>
</dbReference>
<dbReference type="eggNOG" id="KOG4269">
    <property type="taxonomic scope" value="Eukaryota"/>
</dbReference>
<feature type="region of interest" description="Disordered" evidence="2">
    <location>
        <begin position="149"/>
        <end position="288"/>
    </location>
</feature>
<keyword evidence="1" id="KW-0343">GTPase activation</keyword>
<evidence type="ECO:0000313" key="5">
    <source>
        <dbReference type="EMBL" id="EER35424.1"/>
    </source>
</evidence>
<dbReference type="RefSeq" id="XP_002545382.1">
    <property type="nucleotide sequence ID" value="XM_002545336.1"/>
</dbReference>
<feature type="compositionally biased region" description="Low complexity" evidence="2">
    <location>
        <begin position="354"/>
        <end position="364"/>
    </location>
</feature>
<evidence type="ECO:0000259" key="3">
    <source>
        <dbReference type="PROSITE" id="PS50003"/>
    </source>
</evidence>
<dbReference type="HOGENOM" id="CLU_006138_1_0_1"/>
<evidence type="ECO:0000313" key="6">
    <source>
        <dbReference type="Proteomes" id="UP000002037"/>
    </source>
</evidence>
<dbReference type="PANTHER" id="PTHR23176">
    <property type="entry name" value="RHO/RAC/CDC GTPASE-ACTIVATING PROTEIN"/>
    <property type="match status" value="1"/>
</dbReference>
<dbReference type="Pfam" id="PF00620">
    <property type="entry name" value="RhoGAP"/>
    <property type="match status" value="1"/>
</dbReference>
<feature type="compositionally biased region" description="Basic and acidic residues" evidence="2">
    <location>
        <begin position="222"/>
        <end position="234"/>
    </location>
</feature>
<feature type="compositionally biased region" description="Low complexity" evidence="2">
    <location>
        <begin position="415"/>
        <end position="429"/>
    </location>
</feature>
<dbReference type="Pfam" id="PF00787">
    <property type="entry name" value="PX"/>
    <property type="match status" value="1"/>
</dbReference>
<dbReference type="AlphaFoldDB" id="C5M274"/>
<dbReference type="SMART" id="SM00324">
    <property type="entry name" value="RhoGAP"/>
    <property type="match status" value="1"/>
</dbReference>